<dbReference type="EMBL" id="JAJSOW010000003">
    <property type="protein sequence ID" value="KAI9194120.1"/>
    <property type="molecule type" value="Genomic_DNA"/>
</dbReference>
<name>A0AAD5JD44_ACENE</name>
<dbReference type="InterPro" id="IPR008974">
    <property type="entry name" value="TRAF-like"/>
</dbReference>
<dbReference type="CDD" id="cd00121">
    <property type="entry name" value="MATH"/>
    <property type="match status" value="1"/>
</dbReference>
<evidence type="ECO:0000313" key="2">
    <source>
        <dbReference type="EMBL" id="KAI9194120.1"/>
    </source>
</evidence>
<reference evidence="2" key="2">
    <citation type="submission" date="2023-02" db="EMBL/GenBank/DDBJ databases">
        <authorList>
            <person name="Swenson N.G."/>
            <person name="Wegrzyn J.L."/>
            <person name="Mcevoy S.L."/>
        </authorList>
    </citation>
    <scope>NUCLEOTIDE SEQUENCE</scope>
    <source>
        <strain evidence="2">91603</strain>
        <tissue evidence="2">Leaf</tissue>
    </source>
</reference>
<dbReference type="InterPro" id="IPR002083">
    <property type="entry name" value="MATH/TRAF_dom"/>
</dbReference>
<dbReference type="Proteomes" id="UP001064489">
    <property type="component" value="Chromosome 1"/>
</dbReference>
<keyword evidence="3" id="KW-1185">Reference proteome</keyword>
<dbReference type="Gene3D" id="2.60.210.10">
    <property type="entry name" value="Apoptosis, Tumor Necrosis Factor Receptor Associated Protein 2, Chain A"/>
    <property type="match status" value="1"/>
</dbReference>
<dbReference type="PANTHER" id="PTHR31065">
    <property type="entry name" value="PLATZ TRANSCRIPTION FACTOR FAMILY PROTEIN"/>
    <property type="match status" value="1"/>
</dbReference>
<dbReference type="PROSITE" id="PS50144">
    <property type="entry name" value="MATH"/>
    <property type="match status" value="1"/>
</dbReference>
<evidence type="ECO:0000259" key="1">
    <source>
        <dbReference type="PROSITE" id="PS50144"/>
    </source>
</evidence>
<evidence type="ECO:0000313" key="3">
    <source>
        <dbReference type="Proteomes" id="UP001064489"/>
    </source>
</evidence>
<sequence length="168" mass="18392">MWMKESDPSNPSTYKINGEKAVHLNPRHRLKDAKPSTKSNTGATCLACGRYLQDSPNLFCSIACKVSVVPMKPKDQQTLMTNLPVDISSASDKKSILSFTDFSDVISTHLMMMSPGLKPINNAFGRTRFVSLAKLNDPKLGFLVDDTLIIEAEVTLLGMVLAKSSICL</sequence>
<gene>
    <name evidence="2" type="ORF">LWI28_003292</name>
</gene>
<proteinExistence type="predicted"/>
<protein>
    <recommendedName>
        <fullName evidence="1">MATH domain-containing protein</fullName>
    </recommendedName>
</protein>
<dbReference type="InterPro" id="IPR006734">
    <property type="entry name" value="PLATZ"/>
</dbReference>
<dbReference type="Pfam" id="PF04640">
    <property type="entry name" value="PLATZ"/>
    <property type="match status" value="1"/>
</dbReference>
<dbReference type="AlphaFoldDB" id="A0AAD5JD44"/>
<reference evidence="2" key="1">
    <citation type="journal article" date="2022" name="Plant J.">
        <title>Strategies of tolerance reflected in two North American maple genomes.</title>
        <authorList>
            <person name="McEvoy S.L."/>
            <person name="Sezen U.U."/>
            <person name="Trouern-Trend A."/>
            <person name="McMahon S.M."/>
            <person name="Schaberg P.G."/>
            <person name="Yang J."/>
            <person name="Wegrzyn J.L."/>
            <person name="Swenson N.G."/>
        </authorList>
    </citation>
    <scope>NUCLEOTIDE SEQUENCE</scope>
    <source>
        <strain evidence="2">91603</strain>
    </source>
</reference>
<feature type="domain" description="MATH" evidence="1">
    <location>
        <begin position="121"/>
        <end position="154"/>
    </location>
</feature>
<organism evidence="2 3">
    <name type="scientific">Acer negundo</name>
    <name type="common">Box elder</name>
    <dbReference type="NCBI Taxonomy" id="4023"/>
    <lineage>
        <taxon>Eukaryota</taxon>
        <taxon>Viridiplantae</taxon>
        <taxon>Streptophyta</taxon>
        <taxon>Embryophyta</taxon>
        <taxon>Tracheophyta</taxon>
        <taxon>Spermatophyta</taxon>
        <taxon>Magnoliopsida</taxon>
        <taxon>eudicotyledons</taxon>
        <taxon>Gunneridae</taxon>
        <taxon>Pentapetalae</taxon>
        <taxon>rosids</taxon>
        <taxon>malvids</taxon>
        <taxon>Sapindales</taxon>
        <taxon>Sapindaceae</taxon>
        <taxon>Hippocastanoideae</taxon>
        <taxon>Acereae</taxon>
        <taxon>Acer</taxon>
    </lineage>
</organism>
<accession>A0AAD5JD44</accession>
<dbReference type="PANTHER" id="PTHR31065:SF41">
    <property type="entry name" value="PLATZ TRANSCRIPTION FACTOR FAMILY PROTEIN"/>
    <property type="match status" value="1"/>
</dbReference>
<comment type="caution">
    <text evidence="2">The sequence shown here is derived from an EMBL/GenBank/DDBJ whole genome shotgun (WGS) entry which is preliminary data.</text>
</comment>
<dbReference type="SUPFAM" id="SSF49599">
    <property type="entry name" value="TRAF domain-like"/>
    <property type="match status" value="1"/>
</dbReference>